<feature type="region of interest" description="Disordered" evidence="4">
    <location>
        <begin position="597"/>
        <end position="654"/>
    </location>
</feature>
<evidence type="ECO:0000256" key="2">
    <source>
        <dbReference type="PROSITE-ProRule" id="PRU00042"/>
    </source>
</evidence>
<feature type="coiled-coil region" evidence="3">
    <location>
        <begin position="157"/>
        <end position="287"/>
    </location>
</feature>
<keyword evidence="2" id="KW-0479">Metal-binding</keyword>
<dbReference type="InterPro" id="IPR013087">
    <property type="entry name" value="Znf_C2H2_type"/>
</dbReference>
<proteinExistence type="predicted"/>
<dbReference type="PANTHER" id="PTHR21502">
    <property type="entry name" value="ZINC FINGER PROTEIN DZIP1"/>
    <property type="match status" value="1"/>
</dbReference>
<reference evidence="6" key="1">
    <citation type="submission" date="2021-08" db="EMBL/GenBank/DDBJ databases">
        <title>WGS assembly of Ceratopteris richardii.</title>
        <authorList>
            <person name="Marchant D.B."/>
            <person name="Chen G."/>
            <person name="Jenkins J."/>
            <person name="Shu S."/>
            <person name="Leebens-Mack J."/>
            <person name="Grimwood J."/>
            <person name="Schmutz J."/>
            <person name="Soltis P."/>
            <person name="Soltis D."/>
            <person name="Chen Z.-H."/>
        </authorList>
    </citation>
    <scope>NUCLEOTIDE SEQUENCE</scope>
    <source>
        <strain evidence="6">Whitten #5841</strain>
        <tissue evidence="6">Leaf</tissue>
    </source>
</reference>
<evidence type="ECO:0000256" key="3">
    <source>
        <dbReference type="SAM" id="Coils"/>
    </source>
</evidence>
<accession>A0A8T2RYC6</accession>
<dbReference type="Proteomes" id="UP000825935">
    <property type="component" value="Chromosome 24"/>
</dbReference>
<keyword evidence="2" id="KW-0862">Zinc</keyword>
<dbReference type="GO" id="GO:0008270">
    <property type="term" value="F:zinc ion binding"/>
    <property type="evidence" value="ECO:0007669"/>
    <property type="project" value="UniProtKB-KW"/>
</dbReference>
<dbReference type="InterPro" id="IPR051241">
    <property type="entry name" value="DZIP_RILPL"/>
</dbReference>
<feature type="domain" description="C2H2-type" evidence="5">
    <location>
        <begin position="82"/>
        <end position="110"/>
    </location>
</feature>
<keyword evidence="2" id="KW-0863">Zinc-finger</keyword>
<gene>
    <name evidence="6" type="ORF">KP509_24G061800</name>
</gene>
<evidence type="ECO:0000259" key="5">
    <source>
        <dbReference type="PROSITE" id="PS50157"/>
    </source>
</evidence>
<dbReference type="SMART" id="SM00355">
    <property type="entry name" value="ZnF_C2H2"/>
    <property type="match status" value="1"/>
</dbReference>
<feature type="region of interest" description="Disordered" evidence="4">
    <location>
        <begin position="559"/>
        <end position="581"/>
    </location>
</feature>
<dbReference type="PANTHER" id="PTHR21502:SF3">
    <property type="entry name" value="CILIUM ASSEMBLY PROTEIN DZIP1L"/>
    <property type="match status" value="1"/>
</dbReference>
<comment type="caution">
    <text evidence="6">The sequence shown here is derived from an EMBL/GenBank/DDBJ whole genome shotgun (WGS) entry which is preliminary data.</text>
</comment>
<dbReference type="AlphaFoldDB" id="A0A8T2RYC6"/>
<name>A0A8T2RYC6_CERRI</name>
<protein>
    <recommendedName>
        <fullName evidence="5">C2H2-type domain-containing protein</fullName>
    </recommendedName>
</protein>
<dbReference type="PROSITE" id="PS00028">
    <property type="entry name" value="ZINC_FINGER_C2H2_1"/>
    <property type="match status" value="1"/>
</dbReference>
<dbReference type="OrthoDB" id="515971at2759"/>
<dbReference type="EMBL" id="CM035429">
    <property type="protein sequence ID" value="KAH7300423.1"/>
    <property type="molecule type" value="Genomic_DNA"/>
</dbReference>
<evidence type="ECO:0000256" key="4">
    <source>
        <dbReference type="SAM" id="MobiDB-lite"/>
    </source>
</evidence>
<dbReference type="GO" id="GO:0005737">
    <property type="term" value="C:cytoplasm"/>
    <property type="evidence" value="ECO:0007669"/>
    <property type="project" value="TreeGrafter"/>
</dbReference>
<dbReference type="Gene3D" id="3.30.160.60">
    <property type="entry name" value="Classic Zinc Finger"/>
    <property type="match status" value="1"/>
</dbReference>
<keyword evidence="7" id="KW-1185">Reference proteome</keyword>
<feature type="region of interest" description="Disordered" evidence="4">
    <location>
        <begin position="469"/>
        <end position="532"/>
    </location>
</feature>
<keyword evidence="1 3" id="KW-0175">Coiled coil</keyword>
<organism evidence="6 7">
    <name type="scientific">Ceratopteris richardii</name>
    <name type="common">Triangle waterfern</name>
    <dbReference type="NCBI Taxonomy" id="49495"/>
    <lineage>
        <taxon>Eukaryota</taxon>
        <taxon>Viridiplantae</taxon>
        <taxon>Streptophyta</taxon>
        <taxon>Embryophyta</taxon>
        <taxon>Tracheophyta</taxon>
        <taxon>Polypodiopsida</taxon>
        <taxon>Polypodiidae</taxon>
        <taxon>Polypodiales</taxon>
        <taxon>Pteridineae</taxon>
        <taxon>Pteridaceae</taxon>
        <taxon>Parkerioideae</taxon>
        <taxon>Ceratopteris</taxon>
    </lineage>
</organism>
<dbReference type="OMA" id="ADYQEVF"/>
<dbReference type="PROSITE" id="PS50157">
    <property type="entry name" value="ZINC_FINGER_C2H2_2"/>
    <property type="match status" value="1"/>
</dbReference>
<feature type="compositionally biased region" description="Basic and acidic residues" evidence="4">
    <location>
        <begin position="520"/>
        <end position="529"/>
    </location>
</feature>
<evidence type="ECO:0000256" key="1">
    <source>
        <dbReference type="ARBA" id="ARBA00023054"/>
    </source>
</evidence>
<sequence>MQEVLVSQKSRLLEAGASLYKRAEKFRLRCVWQNDALWQCRRDLKRSKKTIHTYESLLRSQGQALPVSTVPVSMPSQPKQAHYCPFCDKVFESASYLDMHISRRHPASKDPTEIRDSIGQTKLQNTVAPPAKTVTTSALQTEQGNSWHDECTHPSQISSLNDALKESNNKLRIVQQQLDNLQRQMQNPKPLRKEFDGKYEDKKAVAAQEKLRELELKFLDFEHQIKQLGQENSKLLKELNAAHSEVSGLKSEKRRFILSMDQHDEQVEELQQEIEELRKSLKKDYMKTSLDRKPKAVKDWLHAAEASLLRPQGSKKQNLPALELVQEPIPRRNTSVTIEDGEEVLSPDKQTWLSLHPYAPIPNLPYVLAKYPHSPALFISKRNEISRRLEKLLHEELLKFGIPPNAEGISDAKYAVVASALQKQRAFRLSSAAYNEKRVMEYERSIILWHIERAVHSRDMSILESIFDEETDSGASGNDPHVEEPYSDDEEIIKSPASRDQPLDPFEGPLSTRRSLSHQGSEHSGRWRDPSQLADMHAVSRNPDSPKSNDDVSSHTFQVVGQMTAKRVPSLTDEQTPHSNVVHSVVSSPVAAIPDDLGAFEENNGLGDWESDGEETTSFAQSSPRRAAKDEHYDVASISSRNTARLSDLDKRTI</sequence>
<evidence type="ECO:0000313" key="6">
    <source>
        <dbReference type="EMBL" id="KAH7300423.1"/>
    </source>
</evidence>
<evidence type="ECO:0000313" key="7">
    <source>
        <dbReference type="Proteomes" id="UP000825935"/>
    </source>
</evidence>